<gene>
    <name evidence="1" type="ORF">I7I52_09237</name>
</gene>
<reference evidence="1 2" key="1">
    <citation type="submission" date="2021-01" db="EMBL/GenBank/DDBJ databases">
        <title>Chromosome-level genome assembly of a human fungal pathogen reveals clustering of transcriptionally co-regulated genes.</title>
        <authorList>
            <person name="Voorhies M."/>
            <person name="Cohen S."/>
            <person name="Shea T.P."/>
            <person name="Petrus S."/>
            <person name="Munoz J.F."/>
            <person name="Poplawski S."/>
            <person name="Goldman W.E."/>
            <person name="Michael T."/>
            <person name="Cuomo C.A."/>
            <person name="Sil A."/>
            <person name="Beyhan S."/>
        </authorList>
    </citation>
    <scope>NUCLEOTIDE SEQUENCE [LARGE SCALE GENOMIC DNA]</scope>
    <source>
        <strain evidence="1 2">G184AR</strain>
    </source>
</reference>
<evidence type="ECO:0000313" key="2">
    <source>
        <dbReference type="Proteomes" id="UP000670092"/>
    </source>
</evidence>
<name>A0A8H8D431_AJECA</name>
<comment type="caution">
    <text evidence="1">The sequence shown here is derived from an EMBL/GenBank/DDBJ whole genome shotgun (WGS) entry which is preliminary data.</text>
</comment>
<dbReference type="OrthoDB" id="5290015at2759"/>
<organism evidence="1 2">
    <name type="scientific">Ajellomyces capsulatus</name>
    <name type="common">Darling's disease fungus</name>
    <name type="synonym">Histoplasma capsulatum</name>
    <dbReference type="NCBI Taxonomy" id="5037"/>
    <lineage>
        <taxon>Eukaryota</taxon>
        <taxon>Fungi</taxon>
        <taxon>Dikarya</taxon>
        <taxon>Ascomycota</taxon>
        <taxon>Pezizomycotina</taxon>
        <taxon>Eurotiomycetes</taxon>
        <taxon>Eurotiomycetidae</taxon>
        <taxon>Onygenales</taxon>
        <taxon>Ajellomycetaceae</taxon>
        <taxon>Histoplasma</taxon>
    </lineage>
</organism>
<dbReference type="AlphaFoldDB" id="A0A8H8D431"/>
<dbReference type="Proteomes" id="UP000670092">
    <property type="component" value="Unassembled WGS sequence"/>
</dbReference>
<protein>
    <submittedName>
        <fullName evidence="1">Uncharacterized protein</fullName>
    </submittedName>
</protein>
<sequence length="228" mass="25586">MSISNGVYSQLKIWQLMFCSAKLLPGNLGESPALISDKSYPHRKYPVTPRVYKKGYWILFLLPQTSSYVQLHFRYPIITTAKYESVPLDRTSAPIIKLFCRFVVRILLPAMSNASSATPARHCIAKRAFGSRKLCRQSPATAEYIYVALALDAAVGLLSSRAAKDAMARITRLFDEYLPSHLQLFRDISDAGIARSIDRFINIMQIQTPLIIIDGNLTDPGNPACHHR</sequence>
<evidence type="ECO:0000313" key="1">
    <source>
        <dbReference type="EMBL" id="KAG5299058.1"/>
    </source>
</evidence>
<proteinExistence type="predicted"/>
<accession>A0A8H8D431</accession>
<dbReference type="EMBL" id="JAEVHI010000002">
    <property type="protein sequence ID" value="KAG5299058.1"/>
    <property type="molecule type" value="Genomic_DNA"/>
</dbReference>
<dbReference type="VEuPathDB" id="FungiDB:I7I52_09237"/>